<comment type="caution">
    <text evidence="2">The sequence shown here is derived from an EMBL/GenBank/DDBJ whole genome shotgun (WGS) entry which is preliminary data.</text>
</comment>
<dbReference type="OrthoDB" id="21513at2759"/>
<dbReference type="PANTHER" id="PTHR15141:SF76">
    <property type="entry name" value="TRANSCRIPTION ELONGATION FACTOR B POLYPEPTIDE 3"/>
    <property type="match status" value="1"/>
</dbReference>
<dbReference type="VEuPathDB" id="FungiDB:A1O9_01309"/>
<dbReference type="Proteomes" id="UP000027920">
    <property type="component" value="Unassembled WGS sequence"/>
</dbReference>
<dbReference type="GeneID" id="25276256"/>
<dbReference type="GO" id="GO:0070449">
    <property type="term" value="C:elongin complex"/>
    <property type="evidence" value="ECO:0007669"/>
    <property type="project" value="InterPro"/>
</dbReference>
<reference evidence="2 3" key="1">
    <citation type="submission" date="2013-03" db="EMBL/GenBank/DDBJ databases">
        <title>The Genome Sequence of Exophiala aquamarina CBS 119918.</title>
        <authorList>
            <consortium name="The Broad Institute Genomics Platform"/>
            <person name="Cuomo C."/>
            <person name="de Hoog S."/>
            <person name="Gorbushina A."/>
            <person name="Walker B."/>
            <person name="Young S.K."/>
            <person name="Zeng Q."/>
            <person name="Gargeya S."/>
            <person name="Fitzgerald M."/>
            <person name="Haas B."/>
            <person name="Abouelleil A."/>
            <person name="Allen A.W."/>
            <person name="Alvarado L."/>
            <person name="Arachchi H.M."/>
            <person name="Berlin A.M."/>
            <person name="Chapman S.B."/>
            <person name="Gainer-Dewar J."/>
            <person name="Goldberg J."/>
            <person name="Griggs A."/>
            <person name="Gujja S."/>
            <person name="Hansen M."/>
            <person name="Howarth C."/>
            <person name="Imamovic A."/>
            <person name="Ireland A."/>
            <person name="Larimer J."/>
            <person name="McCowan C."/>
            <person name="Murphy C."/>
            <person name="Pearson M."/>
            <person name="Poon T.W."/>
            <person name="Priest M."/>
            <person name="Roberts A."/>
            <person name="Saif S."/>
            <person name="Shea T."/>
            <person name="Sisk P."/>
            <person name="Sykes S."/>
            <person name="Wortman J."/>
            <person name="Nusbaum C."/>
            <person name="Birren B."/>
        </authorList>
    </citation>
    <scope>NUCLEOTIDE SEQUENCE [LARGE SCALE GENOMIC DNA]</scope>
    <source>
        <strain evidence="2 3">CBS 119918</strain>
    </source>
</reference>
<evidence type="ECO:0000256" key="1">
    <source>
        <dbReference type="SAM" id="MobiDB-lite"/>
    </source>
</evidence>
<proteinExistence type="predicted"/>
<dbReference type="PANTHER" id="PTHR15141">
    <property type="entry name" value="TRANSCRIPTION ELONGATION FACTOR B POLYPEPTIDE 3"/>
    <property type="match status" value="1"/>
</dbReference>
<dbReference type="STRING" id="1182545.A0A072PUD2"/>
<dbReference type="Pfam" id="PF06881">
    <property type="entry name" value="Elongin_A"/>
    <property type="match status" value="1"/>
</dbReference>
<keyword evidence="3" id="KW-1185">Reference proteome</keyword>
<feature type="region of interest" description="Disordered" evidence="1">
    <location>
        <begin position="206"/>
        <end position="348"/>
    </location>
</feature>
<evidence type="ECO:0008006" key="4">
    <source>
        <dbReference type="Google" id="ProtNLM"/>
    </source>
</evidence>
<dbReference type="Gene3D" id="6.10.250.3180">
    <property type="match status" value="1"/>
</dbReference>
<evidence type="ECO:0000313" key="3">
    <source>
        <dbReference type="Proteomes" id="UP000027920"/>
    </source>
</evidence>
<dbReference type="EMBL" id="AMGV01000001">
    <property type="protein sequence ID" value="KEF63332.1"/>
    <property type="molecule type" value="Genomic_DNA"/>
</dbReference>
<dbReference type="InterPro" id="IPR010684">
    <property type="entry name" value="RNA_pol_II_trans_fac_SIII_A"/>
</dbReference>
<protein>
    <recommendedName>
        <fullName evidence="4">Elongin-A</fullName>
    </recommendedName>
</protein>
<name>A0A072PUD2_9EURO</name>
<dbReference type="RefSeq" id="XP_013265922.1">
    <property type="nucleotide sequence ID" value="XM_013410468.1"/>
</dbReference>
<feature type="compositionally biased region" description="Pro residues" evidence="1">
    <location>
        <begin position="212"/>
        <end position="222"/>
    </location>
</feature>
<gene>
    <name evidence="2" type="ORF">A1O9_01309</name>
</gene>
<dbReference type="AlphaFoldDB" id="A0A072PUD2"/>
<dbReference type="HOGENOM" id="CLU_048904_1_1_1"/>
<evidence type="ECO:0000313" key="2">
    <source>
        <dbReference type="EMBL" id="KEF63332.1"/>
    </source>
</evidence>
<accession>A0A072PUD2</accession>
<sequence>MAQIIGADSLVDMARRACTRYSARITDIGDLRYELIRPMLLKVESPEKLYQLEQNSPQIIGKDAEIWLGFIKRDIPDWQSKRHEPKDPKNWYKVYRKLKKEAHEESIADEALLKAALTNIKNEKEQNIAQMTTRTILPHQPARRARIYHNYISGKTGSKGASKMTLMEKIRKEARDAHASKMNKPMHELKKRATTVAKPPMQFVEDLKKRPTPNPQTSPPPKAQARAPRPPLHGRKPIERPASAPYDLTVDREARLRALKNGAPKLGGNEREAAGADLTADFLEDSDDAEPQAPKASSSLLGVLNDLERPRSSSPMRVAPLSNTLKRKQPPSLFVASSKKVARPPGIS</sequence>
<dbReference type="GO" id="GO:0006368">
    <property type="term" value="P:transcription elongation by RNA polymerase II"/>
    <property type="evidence" value="ECO:0007669"/>
    <property type="project" value="InterPro"/>
</dbReference>
<organism evidence="2 3">
    <name type="scientific">Exophiala aquamarina CBS 119918</name>
    <dbReference type="NCBI Taxonomy" id="1182545"/>
    <lineage>
        <taxon>Eukaryota</taxon>
        <taxon>Fungi</taxon>
        <taxon>Dikarya</taxon>
        <taxon>Ascomycota</taxon>
        <taxon>Pezizomycotina</taxon>
        <taxon>Eurotiomycetes</taxon>
        <taxon>Chaetothyriomycetidae</taxon>
        <taxon>Chaetothyriales</taxon>
        <taxon>Herpotrichiellaceae</taxon>
        <taxon>Exophiala</taxon>
    </lineage>
</organism>
<dbReference type="InterPro" id="IPR051870">
    <property type="entry name" value="Elongin-A_domain"/>
</dbReference>